<name>A0ABR2WFR9_9FUNG</name>
<dbReference type="EMBL" id="JASJQH010002252">
    <property type="protein sequence ID" value="KAK9760339.1"/>
    <property type="molecule type" value="Genomic_DNA"/>
</dbReference>
<accession>A0ABR2WFR9</accession>
<keyword evidence="2" id="KW-1185">Reference proteome</keyword>
<organism evidence="1 2">
    <name type="scientific">Basidiobolus ranarum</name>
    <dbReference type="NCBI Taxonomy" id="34480"/>
    <lineage>
        <taxon>Eukaryota</taxon>
        <taxon>Fungi</taxon>
        <taxon>Fungi incertae sedis</taxon>
        <taxon>Zoopagomycota</taxon>
        <taxon>Entomophthoromycotina</taxon>
        <taxon>Basidiobolomycetes</taxon>
        <taxon>Basidiobolales</taxon>
        <taxon>Basidiobolaceae</taxon>
        <taxon>Basidiobolus</taxon>
    </lineage>
</organism>
<protein>
    <submittedName>
        <fullName evidence="1">Uncharacterized protein</fullName>
    </submittedName>
</protein>
<comment type="caution">
    <text evidence="1">The sequence shown here is derived from an EMBL/GenBank/DDBJ whole genome shotgun (WGS) entry which is preliminary data.</text>
</comment>
<evidence type="ECO:0000313" key="2">
    <source>
        <dbReference type="Proteomes" id="UP001479436"/>
    </source>
</evidence>
<sequence>MRKDGFLYKCIVLCYFYQVTSSPLYLSPDIIDIGLLNRPKIDAHHEPSSYLNVINDEHLATGNEIYHQEAYIGQNVDPQDLSFEYKYYFAKQARHVRRFLEDEIDEEEVLLATLAYRNSI</sequence>
<reference evidence="1 2" key="1">
    <citation type="submission" date="2023-04" db="EMBL/GenBank/DDBJ databases">
        <title>Genome of Basidiobolus ranarum AG-B5.</title>
        <authorList>
            <person name="Stajich J.E."/>
            <person name="Carter-House D."/>
            <person name="Gryganskyi A."/>
        </authorList>
    </citation>
    <scope>NUCLEOTIDE SEQUENCE [LARGE SCALE GENOMIC DNA]</scope>
    <source>
        <strain evidence="1 2">AG-B5</strain>
    </source>
</reference>
<dbReference type="Proteomes" id="UP001479436">
    <property type="component" value="Unassembled WGS sequence"/>
</dbReference>
<evidence type="ECO:0000313" key="1">
    <source>
        <dbReference type="EMBL" id="KAK9760339.1"/>
    </source>
</evidence>
<gene>
    <name evidence="1" type="ORF">K7432_015748</name>
</gene>
<proteinExistence type="predicted"/>